<evidence type="ECO:0000313" key="2">
    <source>
        <dbReference type="EMBL" id="KAK3377488.1"/>
    </source>
</evidence>
<feature type="chain" id="PRO_5041916121" evidence="1">
    <location>
        <begin position="22"/>
        <end position="164"/>
    </location>
</feature>
<proteinExistence type="predicted"/>
<evidence type="ECO:0000256" key="1">
    <source>
        <dbReference type="SAM" id="SignalP"/>
    </source>
</evidence>
<dbReference type="PANTHER" id="PTHR37315:SF1">
    <property type="entry name" value="UPF0311 PROTEIN BLR7842"/>
    <property type="match status" value="1"/>
</dbReference>
<organism evidence="2 3">
    <name type="scientific">Podospora didyma</name>
    <dbReference type="NCBI Taxonomy" id="330526"/>
    <lineage>
        <taxon>Eukaryota</taxon>
        <taxon>Fungi</taxon>
        <taxon>Dikarya</taxon>
        <taxon>Ascomycota</taxon>
        <taxon>Pezizomycotina</taxon>
        <taxon>Sordariomycetes</taxon>
        <taxon>Sordariomycetidae</taxon>
        <taxon>Sordariales</taxon>
        <taxon>Podosporaceae</taxon>
        <taxon>Podospora</taxon>
    </lineage>
</organism>
<dbReference type="Gene3D" id="2.40.160.20">
    <property type="match status" value="1"/>
</dbReference>
<protein>
    <submittedName>
        <fullName evidence="2">Uncharacterized protein</fullName>
    </submittedName>
</protein>
<dbReference type="EMBL" id="JAULSW010000006">
    <property type="protein sequence ID" value="KAK3377488.1"/>
    <property type="molecule type" value="Genomic_DNA"/>
</dbReference>
<dbReference type="InterPro" id="IPR020915">
    <property type="entry name" value="UPF0311"/>
</dbReference>
<comment type="caution">
    <text evidence="2">The sequence shown here is derived from an EMBL/GenBank/DDBJ whole genome shotgun (WGS) entry which is preliminary data.</text>
</comment>
<feature type="signal peptide" evidence="1">
    <location>
        <begin position="1"/>
        <end position="21"/>
    </location>
</feature>
<gene>
    <name evidence="2" type="ORF">B0H63DRAFT_477286</name>
</gene>
<sequence>MRLHGLLTTLSFLLLAGTSSATHPKAPKAPGLEYLYNANITAGEIVVVGQVPRGLRAVAAITGGQFAGPKFKGTILPLGGDWELIDANGTITIDVRQTFKTDDGAVIQIFETGSTQTDGTGHVRLTFETGSKKYYWINSIVGIAIIRGLGPNTLTIDAWQMTAP</sequence>
<keyword evidence="1" id="KW-0732">Signal</keyword>
<dbReference type="AlphaFoldDB" id="A0AAE0NBR2"/>
<accession>A0AAE0NBR2</accession>
<dbReference type="Proteomes" id="UP001285441">
    <property type="component" value="Unassembled WGS sequence"/>
</dbReference>
<name>A0AAE0NBR2_9PEZI</name>
<dbReference type="PANTHER" id="PTHR37315">
    <property type="entry name" value="UPF0311 PROTEIN BLR7842"/>
    <property type="match status" value="1"/>
</dbReference>
<reference evidence="2" key="2">
    <citation type="submission" date="2023-06" db="EMBL/GenBank/DDBJ databases">
        <authorList>
            <consortium name="Lawrence Berkeley National Laboratory"/>
            <person name="Haridas S."/>
            <person name="Hensen N."/>
            <person name="Bonometti L."/>
            <person name="Westerberg I."/>
            <person name="Brannstrom I.O."/>
            <person name="Guillou S."/>
            <person name="Cros-Aarteil S."/>
            <person name="Calhoun S."/>
            <person name="Kuo A."/>
            <person name="Mondo S."/>
            <person name="Pangilinan J."/>
            <person name="Riley R."/>
            <person name="LaButti K."/>
            <person name="Andreopoulos B."/>
            <person name="Lipzen A."/>
            <person name="Chen C."/>
            <person name="Yanf M."/>
            <person name="Daum C."/>
            <person name="Ng V."/>
            <person name="Clum A."/>
            <person name="Steindorff A."/>
            <person name="Ohm R."/>
            <person name="Martin F."/>
            <person name="Silar P."/>
            <person name="Natvig D."/>
            <person name="Lalanne C."/>
            <person name="Gautier V."/>
            <person name="Ament-velasquez S.L."/>
            <person name="Kruys A."/>
            <person name="Hutchinson M.I."/>
            <person name="Powell A.J."/>
            <person name="Barry K."/>
            <person name="Miller A.N."/>
            <person name="Grigoriev I.V."/>
            <person name="Debuchy R."/>
            <person name="Gladieux P."/>
            <person name="Thoren M.H."/>
            <person name="Johannesson H."/>
        </authorList>
    </citation>
    <scope>NUCLEOTIDE SEQUENCE</scope>
    <source>
        <strain evidence="2">CBS 232.78</strain>
    </source>
</reference>
<reference evidence="2" key="1">
    <citation type="journal article" date="2023" name="Mol. Phylogenet. Evol.">
        <title>Genome-scale phylogeny and comparative genomics of the fungal order Sordariales.</title>
        <authorList>
            <person name="Hensen N."/>
            <person name="Bonometti L."/>
            <person name="Westerberg I."/>
            <person name="Brannstrom I.O."/>
            <person name="Guillou S."/>
            <person name="Cros-Aarteil S."/>
            <person name="Calhoun S."/>
            <person name="Haridas S."/>
            <person name="Kuo A."/>
            <person name="Mondo S."/>
            <person name="Pangilinan J."/>
            <person name="Riley R."/>
            <person name="LaButti K."/>
            <person name="Andreopoulos B."/>
            <person name="Lipzen A."/>
            <person name="Chen C."/>
            <person name="Yan M."/>
            <person name="Daum C."/>
            <person name="Ng V."/>
            <person name="Clum A."/>
            <person name="Steindorff A."/>
            <person name="Ohm R.A."/>
            <person name="Martin F."/>
            <person name="Silar P."/>
            <person name="Natvig D.O."/>
            <person name="Lalanne C."/>
            <person name="Gautier V."/>
            <person name="Ament-Velasquez S.L."/>
            <person name="Kruys A."/>
            <person name="Hutchinson M.I."/>
            <person name="Powell A.J."/>
            <person name="Barry K."/>
            <person name="Miller A.N."/>
            <person name="Grigoriev I.V."/>
            <person name="Debuchy R."/>
            <person name="Gladieux P."/>
            <person name="Hiltunen Thoren M."/>
            <person name="Johannesson H."/>
        </authorList>
    </citation>
    <scope>NUCLEOTIDE SEQUENCE</scope>
    <source>
        <strain evidence="2">CBS 232.78</strain>
    </source>
</reference>
<keyword evidence="3" id="KW-1185">Reference proteome</keyword>
<evidence type="ECO:0000313" key="3">
    <source>
        <dbReference type="Proteomes" id="UP001285441"/>
    </source>
</evidence>
<dbReference type="Pfam" id="PF11578">
    <property type="entry name" value="DUF3237"/>
    <property type="match status" value="1"/>
</dbReference>